<keyword evidence="3" id="KW-0813">Transport</keyword>
<feature type="region of interest" description="Disordered" evidence="11">
    <location>
        <begin position="1"/>
        <end position="52"/>
    </location>
</feature>
<sequence>MSTEEGFSEKAAPELAPARTPPKRGFFSHRRTNQDVIDEDRSEKTETAAPPAAAGVEKLTPVSFLEMFRFSTRFEIFLDVVGLVAAAAAGAAQPLMSLMFGNLTQDFVSFGQAVASGDSASIPAAAAGFRNNASKDASYLVYIGVGLFVCTYVYMFVWVYTGEVNARRVREKYLQSILRQDIAFFDKTGAGEVATRIQTDTHLVQQGISEKVALVVNFLAAFVTGFVLAYIRNWRLALAMTSVLPCIAITGTVMNKFVSKYMQLSLEHVAEGGSLAEEVFSTVRTAQAFGTQKILASLYDVPIQKAFDVDAKAAVWHGGGLACFFFVIYSSYALAFSFGTTLINEGHANPGQVINVLMAILIGSFSLALMAPEMQAITHGRGAAAKLYHTIDRIPDIDSSSPEGMKPEKVLGEITLENVKFNYPSRPDVPIVKDLSISFPAGKTAALVGASGSGKSTVISLVERFYDPLSGVVRLDGVNLKDLNVKWLRSQIGLVSQEPTLFATTIKGNVAHGLINTPYEHASEEEKFKLIKEACVKANADGFISKLPLGYDTMVGERGFLLSGGQKQRIAIARAIVSDPKVLLLDEATSALDTQSEGVVQNALDKAAAGRTTITIAHRLSTIKDADCIYVVGDGLILEKGKHNELLKDENGAYARLVAAQKLRDTRDLEPKEIEDDITEGDAEEDIEKAAEEEIPLGRRNTQQSLASAILHERQQQKAALGEKSYSVSHLFMRMARINKDEWMKYVYGCIFAAMTGAVFPAFGIVWSKTINGFSLPDAQERRHAGDRNALWLFIIAIISMFTIGFQNYFFAASAASLTQKLRSLSFRAVLRQDIEYFDKEENSTGSLVSNLSDAPQKINGLAGITLGAIVQSLSTLVLGVILGLIFIWKVGLVGLACVPLVVSTGYIRLRVVVLKDQSNKKAHEDSAQLACEAAASIRTVASLTREEDCLRLYSESLEEPMQKSNRTAVWSNGLYSLSQSFSFFVIALVFWYGSRLVSFQEFTTVDFFIGLMSTVFGAIQAGNVFSFVPDISSARGAAADIIHLLDSTPEVDAESTEGKIPQNVQGHIELENVHFRYPTRPGVRVLRGLNITVKPGTYVALVGASGCGKSTVIQLLERFYDPLAGNVLLDGQNISEMNVQEYRKNIALVSQEPTLYAGTVKFNILLGATKPTGEVTQKELEDACRNANILEFIESLPDGFETEVGGKGSQLSGGQKQRIAIARALLRNPKVLLLDEATSALDSNSEKIVQAALDSAAKGRTTIAIAHRLSTIQNADCIYFIKEGCVSEAGTHDELLALRGGYYEYVQLQALSKQ</sequence>
<feature type="transmembrane region" description="Helical" evidence="12">
    <location>
        <begin position="893"/>
        <end position="912"/>
    </location>
</feature>
<dbReference type="Pfam" id="PF00664">
    <property type="entry name" value="ABC_membrane"/>
    <property type="match status" value="2"/>
</dbReference>
<dbReference type="InterPro" id="IPR027417">
    <property type="entry name" value="P-loop_NTPase"/>
</dbReference>
<evidence type="ECO:0000259" key="14">
    <source>
        <dbReference type="PROSITE" id="PS50929"/>
    </source>
</evidence>
<feature type="domain" description="ABC transporter" evidence="13">
    <location>
        <begin position="1069"/>
        <end position="1309"/>
    </location>
</feature>
<keyword evidence="10" id="KW-0325">Glycoprotein</keyword>
<feature type="domain" description="ABC transmembrane type-1" evidence="14">
    <location>
        <begin position="80"/>
        <end position="379"/>
    </location>
</feature>
<keyword evidence="4 12" id="KW-0812">Transmembrane</keyword>
<dbReference type="STRING" id="747525.W4JV71"/>
<dbReference type="GO" id="GO:0015421">
    <property type="term" value="F:ABC-type oligopeptide transporter activity"/>
    <property type="evidence" value="ECO:0007669"/>
    <property type="project" value="TreeGrafter"/>
</dbReference>
<dbReference type="InterPro" id="IPR011527">
    <property type="entry name" value="ABC1_TM_dom"/>
</dbReference>
<dbReference type="eggNOG" id="KOG0055">
    <property type="taxonomic scope" value="Eukaryota"/>
</dbReference>
<dbReference type="InterPro" id="IPR003593">
    <property type="entry name" value="AAA+_ATPase"/>
</dbReference>
<name>W4JV71_HETIT</name>
<evidence type="ECO:0000256" key="1">
    <source>
        <dbReference type="ARBA" id="ARBA00004651"/>
    </source>
</evidence>
<keyword evidence="9 12" id="KW-0472">Membrane</keyword>
<comment type="similarity">
    <text evidence="2">Belongs to the ABC transporter superfamily. ABCB family. Multidrug resistance exporter (TC 3.A.1.201) subfamily.</text>
</comment>
<feature type="transmembrane region" description="Helical" evidence="12">
    <location>
        <begin position="139"/>
        <end position="160"/>
    </location>
</feature>
<dbReference type="EMBL" id="KI925463">
    <property type="protein sequence ID" value="ETW77369.1"/>
    <property type="molecule type" value="Genomic_DNA"/>
</dbReference>
<evidence type="ECO:0000313" key="16">
    <source>
        <dbReference type="Proteomes" id="UP000030671"/>
    </source>
</evidence>
<feature type="transmembrane region" description="Helical" evidence="12">
    <location>
        <begin position="212"/>
        <end position="231"/>
    </location>
</feature>
<feature type="transmembrane region" description="Helical" evidence="12">
    <location>
        <begin position="76"/>
        <end position="96"/>
    </location>
</feature>
<dbReference type="PROSITE" id="PS50929">
    <property type="entry name" value="ABC_TM1F"/>
    <property type="match status" value="2"/>
</dbReference>
<feature type="transmembrane region" description="Helical" evidence="12">
    <location>
        <begin position="743"/>
        <end position="767"/>
    </location>
</feature>
<feature type="transmembrane region" description="Helical" evidence="12">
    <location>
        <begin position="352"/>
        <end position="371"/>
    </location>
</feature>
<dbReference type="InParanoid" id="W4JV71"/>
<proteinExistence type="inferred from homology"/>
<evidence type="ECO:0000256" key="8">
    <source>
        <dbReference type="ARBA" id="ARBA00022989"/>
    </source>
</evidence>
<dbReference type="Pfam" id="PF00005">
    <property type="entry name" value="ABC_tran"/>
    <property type="match status" value="2"/>
</dbReference>
<dbReference type="SUPFAM" id="SSF90123">
    <property type="entry name" value="ABC transporter transmembrane region"/>
    <property type="match status" value="2"/>
</dbReference>
<feature type="domain" description="ABC transmembrane type-1" evidence="14">
    <location>
        <begin position="749"/>
        <end position="1034"/>
    </location>
</feature>
<gene>
    <name evidence="15" type="ORF">HETIRDRAFT_460605</name>
</gene>
<keyword evidence="5" id="KW-0677">Repeat</keyword>
<comment type="subcellular location">
    <subcellularLocation>
        <location evidence="1">Cell membrane</location>
        <topology evidence="1">Multi-pass membrane protein</topology>
    </subcellularLocation>
</comment>
<dbReference type="PANTHER" id="PTHR43394">
    <property type="entry name" value="ATP-DEPENDENT PERMEASE MDL1, MITOCHONDRIAL"/>
    <property type="match status" value="1"/>
</dbReference>
<evidence type="ECO:0000256" key="6">
    <source>
        <dbReference type="ARBA" id="ARBA00022741"/>
    </source>
</evidence>
<dbReference type="FunFam" id="1.20.1560.10:FF:000102">
    <property type="entry name" value="ABC multidrug transporter Mdr1"/>
    <property type="match status" value="1"/>
</dbReference>
<dbReference type="GO" id="GO:0005743">
    <property type="term" value="C:mitochondrial inner membrane"/>
    <property type="evidence" value="ECO:0007669"/>
    <property type="project" value="TreeGrafter"/>
</dbReference>
<dbReference type="PANTHER" id="PTHR43394:SF1">
    <property type="entry name" value="ATP-BINDING CASSETTE SUB-FAMILY B MEMBER 10, MITOCHONDRIAL"/>
    <property type="match status" value="1"/>
</dbReference>
<evidence type="ECO:0000256" key="9">
    <source>
        <dbReference type="ARBA" id="ARBA00023136"/>
    </source>
</evidence>
<dbReference type="KEGG" id="hir:HETIRDRAFT_460605"/>
<dbReference type="InterPro" id="IPR003439">
    <property type="entry name" value="ABC_transporter-like_ATP-bd"/>
</dbReference>
<dbReference type="Gene3D" id="1.20.1560.10">
    <property type="entry name" value="ABC transporter type 1, transmembrane domain"/>
    <property type="match status" value="2"/>
</dbReference>
<dbReference type="GeneID" id="20677093"/>
<evidence type="ECO:0000256" key="5">
    <source>
        <dbReference type="ARBA" id="ARBA00022737"/>
    </source>
</evidence>
<dbReference type="RefSeq" id="XP_009550885.1">
    <property type="nucleotide sequence ID" value="XM_009552590.1"/>
</dbReference>
<dbReference type="GO" id="GO:0090374">
    <property type="term" value="P:oligopeptide export from mitochondrion"/>
    <property type="evidence" value="ECO:0007669"/>
    <property type="project" value="TreeGrafter"/>
</dbReference>
<evidence type="ECO:0000256" key="2">
    <source>
        <dbReference type="ARBA" id="ARBA00007577"/>
    </source>
</evidence>
<dbReference type="GO" id="GO:0016887">
    <property type="term" value="F:ATP hydrolysis activity"/>
    <property type="evidence" value="ECO:0007669"/>
    <property type="project" value="InterPro"/>
</dbReference>
<protein>
    <submittedName>
        <fullName evidence="15">ABC transporter</fullName>
    </submittedName>
</protein>
<keyword evidence="8 12" id="KW-1133">Transmembrane helix</keyword>
<dbReference type="GO" id="GO:0005886">
    <property type="term" value="C:plasma membrane"/>
    <property type="evidence" value="ECO:0007669"/>
    <property type="project" value="UniProtKB-SubCell"/>
</dbReference>
<feature type="transmembrane region" description="Helical" evidence="12">
    <location>
        <begin position="1006"/>
        <end position="1026"/>
    </location>
</feature>
<dbReference type="FunFam" id="3.40.50.300:FF:000916">
    <property type="entry name" value="ABC transporter B family member 9"/>
    <property type="match status" value="1"/>
</dbReference>
<feature type="domain" description="ABC transporter" evidence="13">
    <location>
        <begin position="414"/>
        <end position="659"/>
    </location>
</feature>
<evidence type="ECO:0000256" key="10">
    <source>
        <dbReference type="ARBA" id="ARBA00023180"/>
    </source>
</evidence>
<dbReference type="OrthoDB" id="6500128at2759"/>
<evidence type="ECO:0000313" key="15">
    <source>
        <dbReference type="EMBL" id="ETW77369.1"/>
    </source>
</evidence>
<dbReference type="SMART" id="SM00382">
    <property type="entry name" value="AAA"/>
    <property type="match status" value="2"/>
</dbReference>
<dbReference type="HOGENOM" id="CLU_000604_17_2_1"/>
<evidence type="ECO:0000256" key="12">
    <source>
        <dbReference type="SAM" id="Phobius"/>
    </source>
</evidence>
<dbReference type="SUPFAM" id="SSF52540">
    <property type="entry name" value="P-loop containing nucleoside triphosphate hydrolases"/>
    <property type="match status" value="2"/>
</dbReference>
<dbReference type="Proteomes" id="UP000030671">
    <property type="component" value="Unassembled WGS sequence"/>
</dbReference>
<dbReference type="InterPro" id="IPR036640">
    <property type="entry name" value="ABC1_TM_sf"/>
</dbReference>
<evidence type="ECO:0000259" key="13">
    <source>
        <dbReference type="PROSITE" id="PS50893"/>
    </source>
</evidence>
<evidence type="ECO:0000256" key="4">
    <source>
        <dbReference type="ARBA" id="ARBA00022692"/>
    </source>
</evidence>
<dbReference type="GO" id="GO:0005524">
    <property type="term" value="F:ATP binding"/>
    <property type="evidence" value="ECO:0007669"/>
    <property type="project" value="UniProtKB-KW"/>
</dbReference>
<dbReference type="PROSITE" id="PS00211">
    <property type="entry name" value="ABC_TRANSPORTER_1"/>
    <property type="match status" value="2"/>
</dbReference>
<feature type="transmembrane region" description="Helical" evidence="12">
    <location>
        <begin position="862"/>
        <end position="887"/>
    </location>
</feature>
<dbReference type="PROSITE" id="PS50893">
    <property type="entry name" value="ABC_TRANSPORTER_2"/>
    <property type="match status" value="2"/>
</dbReference>
<dbReference type="InterPro" id="IPR039421">
    <property type="entry name" value="Type_1_exporter"/>
</dbReference>
<feature type="transmembrane region" description="Helical" evidence="12">
    <location>
        <begin position="791"/>
        <end position="818"/>
    </location>
</feature>
<dbReference type="CDD" id="cd18577">
    <property type="entry name" value="ABC_6TM_Pgp_ABCB1_D1_like"/>
    <property type="match status" value="1"/>
</dbReference>
<evidence type="ECO:0000256" key="3">
    <source>
        <dbReference type="ARBA" id="ARBA00022448"/>
    </source>
</evidence>
<dbReference type="Gene3D" id="3.40.50.300">
    <property type="entry name" value="P-loop containing nucleotide triphosphate hydrolases"/>
    <property type="match status" value="2"/>
</dbReference>
<dbReference type="FunCoup" id="W4JV71">
    <property type="interactions" value="16"/>
</dbReference>
<keyword evidence="6" id="KW-0547">Nucleotide-binding</keyword>
<feature type="transmembrane region" description="Helical" evidence="12">
    <location>
        <begin position="237"/>
        <end position="258"/>
    </location>
</feature>
<evidence type="ECO:0000256" key="11">
    <source>
        <dbReference type="SAM" id="MobiDB-lite"/>
    </source>
</evidence>
<dbReference type="FunFam" id="3.40.50.300:FF:000066">
    <property type="entry name" value="ABC transporter B family member 1"/>
    <property type="match status" value="1"/>
</dbReference>
<dbReference type="CDD" id="cd18578">
    <property type="entry name" value="ABC_6TM_Pgp_ABCB1_D2_like"/>
    <property type="match status" value="1"/>
</dbReference>
<organism evidence="15 16">
    <name type="scientific">Heterobasidion irregulare (strain TC 32-1)</name>
    <dbReference type="NCBI Taxonomy" id="747525"/>
    <lineage>
        <taxon>Eukaryota</taxon>
        <taxon>Fungi</taxon>
        <taxon>Dikarya</taxon>
        <taxon>Basidiomycota</taxon>
        <taxon>Agaricomycotina</taxon>
        <taxon>Agaricomycetes</taxon>
        <taxon>Russulales</taxon>
        <taxon>Bondarzewiaceae</taxon>
        <taxon>Heterobasidion</taxon>
        <taxon>Heterobasidion annosum species complex</taxon>
    </lineage>
</organism>
<keyword evidence="16" id="KW-1185">Reference proteome</keyword>
<dbReference type="FunFam" id="1.20.1560.10:FF:000009">
    <property type="entry name" value="ABC transporter B family member 1"/>
    <property type="match status" value="1"/>
</dbReference>
<dbReference type="CDD" id="cd03249">
    <property type="entry name" value="ABC_MTABC3_MDL1_MDL2"/>
    <property type="match status" value="2"/>
</dbReference>
<accession>W4JV71</accession>
<feature type="transmembrane region" description="Helical" evidence="12">
    <location>
        <begin position="313"/>
        <end position="332"/>
    </location>
</feature>
<feature type="transmembrane region" description="Helical" evidence="12">
    <location>
        <begin position="974"/>
        <end position="994"/>
    </location>
</feature>
<evidence type="ECO:0000256" key="7">
    <source>
        <dbReference type="ARBA" id="ARBA00022840"/>
    </source>
</evidence>
<keyword evidence="7" id="KW-0067">ATP-binding</keyword>
<reference evidence="15 16" key="1">
    <citation type="journal article" date="2012" name="New Phytol.">
        <title>Insight into trade-off between wood decay and parasitism from the genome of a fungal forest pathogen.</title>
        <authorList>
            <person name="Olson A."/>
            <person name="Aerts A."/>
            <person name="Asiegbu F."/>
            <person name="Belbahri L."/>
            <person name="Bouzid O."/>
            <person name="Broberg A."/>
            <person name="Canback B."/>
            <person name="Coutinho P.M."/>
            <person name="Cullen D."/>
            <person name="Dalman K."/>
            <person name="Deflorio G."/>
            <person name="van Diepen L.T."/>
            <person name="Dunand C."/>
            <person name="Duplessis S."/>
            <person name="Durling M."/>
            <person name="Gonthier P."/>
            <person name="Grimwood J."/>
            <person name="Fossdal C.G."/>
            <person name="Hansson D."/>
            <person name="Henrissat B."/>
            <person name="Hietala A."/>
            <person name="Himmelstrand K."/>
            <person name="Hoffmeister D."/>
            <person name="Hogberg N."/>
            <person name="James T.Y."/>
            <person name="Karlsson M."/>
            <person name="Kohler A."/>
            <person name="Kues U."/>
            <person name="Lee Y.H."/>
            <person name="Lin Y.C."/>
            <person name="Lind M."/>
            <person name="Lindquist E."/>
            <person name="Lombard V."/>
            <person name="Lucas S."/>
            <person name="Lunden K."/>
            <person name="Morin E."/>
            <person name="Murat C."/>
            <person name="Park J."/>
            <person name="Raffaello T."/>
            <person name="Rouze P."/>
            <person name="Salamov A."/>
            <person name="Schmutz J."/>
            <person name="Solheim H."/>
            <person name="Stahlberg J."/>
            <person name="Velez H."/>
            <person name="de Vries R.P."/>
            <person name="Wiebenga A."/>
            <person name="Woodward S."/>
            <person name="Yakovlev I."/>
            <person name="Garbelotto M."/>
            <person name="Martin F."/>
            <person name="Grigoriev I.V."/>
            <person name="Stenlid J."/>
        </authorList>
    </citation>
    <scope>NUCLEOTIDE SEQUENCE [LARGE SCALE GENOMIC DNA]</scope>
    <source>
        <strain evidence="15 16">TC 32-1</strain>
    </source>
</reference>
<dbReference type="InterPro" id="IPR017871">
    <property type="entry name" value="ABC_transporter-like_CS"/>
</dbReference>